<protein>
    <recommendedName>
        <fullName evidence="4">RHIM domain-containing protein</fullName>
    </recommendedName>
</protein>
<gene>
    <name evidence="2" type="ORF">ACFYTF_27080</name>
</gene>
<accession>A0ABW6PVP6</accession>
<organism evidence="2 3">
    <name type="scientific">Nocardia thailandica</name>
    <dbReference type="NCBI Taxonomy" id="257275"/>
    <lineage>
        <taxon>Bacteria</taxon>
        <taxon>Bacillati</taxon>
        <taxon>Actinomycetota</taxon>
        <taxon>Actinomycetes</taxon>
        <taxon>Mycobacteriales</taxon>
        <taxon>Nocardiaceae</taxon>
        <taxon>Nocardia</taxon>
    </lineage>
</organism>
<dbReference type="EMBL" id="JBIAMX010000021">
    <property type="protein sequence ID" value="MFF0546505.1"/>
    <property type="molecule type" value="Genomic_DNA"/>
</dbReference>
<feature type="compositionally biased region" description="Basic and acidic residues" evidence="1">
    <location>
        <begin position="49"/>
        <end position="64"/>
    </location>
</feature>
<evidence type="ECO:0000256" key="1">
    <source>
        <dbReference type="SAM" id="MobiDB-lite"/>
    </source>
</evidence>
<comment type="caution">
    <text evidence="2">The sequence shown here is derived from an EMBL/GenBank/DDBJ whole genome shotgun (WGS) entry which is preliminary data.</text>
</comment>
<sequence>MDPVTAVVVSAIAAGALAGVGDTATQEVKDAYAGLKSLLSRKYAEVDVSKLEQKPDSQPKKDSLAEDLDDAGAAGDAELGRAAAAVLEAVREHAPQVVVGLDIDNLVAEALKVTDVASAGDEVRVRNSTITGTAEFSQVRAGFTESPDPTTARA</sequence>
<name>A0ABW6PVP6_9NOCA</name>
<evidence type="ECO:0000313" key="3">
    <source>
        <dbReference type="Proteomes" id="UP001601444"/>
    </source>
</evidence>
<keyword evidence="3" id="KW-1185">Reference proteome</keyword>
<dbReference type="Proteomes" id="UP001601444">
    <property type="component" value="Unassembled WGS sequence"/>
</dbReference>
<evidence type="ECO:0000313" key="2">
    <source>
        <dbReference type="EMBL" id="MFF0546505.1"/>
    </source>
</evidence>
<reference evidence="2 3" key="1">
    <citation type="submission" date="2024-10" db="EMBL/GenBank/DDBJ databases">
        <title>The Natural Products Discovery Center: Release of the First 8490 Sequenced Strains for Exploring Actinobacteria Biosynthetic Diversity.</title>
        <authorList>
            <person name="Kalkreuter E."/>
            <person name="Kautsar S.A."/>
            <person name="Yang D."/>
            <person name="Bader C.D."/>
            <person name="Teijaro C.N."/>
            <person name="Fluegel L."/>
            <person name="Davis C.M."/>
            <person name="Simpson J.R."/>
            <person name="Lauterbach L."/>
            <person name="Steele A.D."/>
            <person name="Gui C."/>
            <person name="Meng S."/>
            <person name="Li G."/>
            <person name="Viehrig K."/>
            <person name="Ye F."/>
            <person name="Su P."/>
            <person name="Kiefer A.F."/>
            <person name="Nichols A."/>
            <person name="Cepeda A.J."/>
            <person name="Yan W."/>
            <person name="Fan B."/>
            <person name="Jiang Y."/>
            <person name="Adhikari A."/>
            <person name="Zheng C.-J."/>
            <person name="Schuster L."/>
            <person name="Cowan T.M."/>
            <person name="Smanski M.J."/>
            <person name="Chevrette M.G."/>
            <person name="De Carvalho L.P.S."/>
            <person name="Shen B."/>
        </authorList>
    </citation>
    <scope>NUCLEOTIDE SEQUENCE [LARGE SCALE GENOMIC DNA]</scope>
    <source>
        <strain evidence="2 3">NPDC004045</strain>
    </source>
</reference>
<proteinExistence type="predicted"/>
<dbReference type="RefSeq" id="WP_387702847.1">
    <property type="nucleotide sequence ID" value="NZ_JBIAMX010000021.1"/>
</dbReference>
<feature type="region of interest" description="Disordered" evidence="1">
    <location>
        <begin position="49"/>
        <end position="72"/>
    </location>
</feature>
<evidence type="ECO:0008006" key="4">
    <source>
        <dbReference type="Google" id="ProtNLM"/>
    </source>
</evidence>